<dbReference type="GO" id="GO:0003676">
    <property type="term" value="F:nucleic acid binding"/>
    <property type="evidence" value="ECO:0007669"/>
    <property type="project" value="InterPro"/>
</dbReference>
<evidence type="ECO:0000313" key="1">
    <source>
        <dbReference type="EMBL" id="CAF3226109.1"/>
    </source>
</evidence>
<dbReference type="EMBL" id="CAJOBP010007610">
    <property type="protein sequence ID" value="CAF4518056.1"/>
    <property type="molecule type" value="Genomic_DNA"/>
</dbReference>
<name>A0A820WKA3_9BILA</name>
<accession>A0A820WKA3</accession>
<evidence type="ECO:0000313" key="3">
    <source>
        <dbReference type="Proteomes" id="UP000663873"/>
    </source>
</evidence>
<dbReference type="Proteomes" id="UP000663825">
    <property type="component" value="Unassembled WGS sequence"/>
</dbReference>
<keyword evidence="3" id="KW-1185">Reference proteome</keyword>
<organism evidence="2 3">
    <name type="scientific">Rotaria socialis</name>
    <dbReference type="NCBI Taxonomy" id="392032"/>
    <lineage>
        <taxon>Eukaryota</taxon>
        <taxon>Metazoa</taxon>
        <taxon>Spiralia</taxon>
        <taxon>Gnathifera</taxon>
        <taxon>Rotifera</taxon>
        <taxon>Eurotatoria</taxon>
        <taxon>Bdelloidea</taxon>
        <taxon>Philodinida</taxon>
        <taxon>Philodinidae</taxon>
        <taxon>Rotaria</taxon>
    </lineage>
</organism>
<evidence type="ECO:0008006" key="4">
    <source>
        <dbReference type="Google" id="ProtNLM"/>
    </source>
</evidence>
<dbReference type="OrthoDB" id="10048767at2759"/>
<dbReference type="InterPro" id="IPR036397">
    <property type="entry name" value="RNaseH_sf"/>
</dbReference>
<reference evidence="2" key="1">
    <citation type="submission" date="2021-02" db="EMBL/GenBank/DDBJ databases">
        <authorList>
            <person name="Nowell W R."/>
        </authorList>
    </citation>
    <scope>NUCLEOTIDE SEQUENCE</scope>
</reference>
<comment type="caution">
    <text evidence="2">The sequence shown here is derived from an EMBL/GenBank/DDBJ whole genome shotgun (WGS) entry which is preliminary data.</text>
</comment>
<evidence type="ECO:0000313" key="2">
    <source>
        <dbReference type="EMBL" id="CAF4518056.1"/>
    </source>
</evidence>
<sequence length="611" mass="69829">MPRKSNKVSKALNAAVNRWKLKVDLKQQDASSSSSSLSSSPSLNVEMGSIVDLDYDETKDESKGEGGNKNSKLKIELPIIGDLFEICKSACGSRNLSVLIYTILRYLNITWRDTDGLLKNIGAYRCENAHKRAEIFISGDIEVFQEEGREGKYHETFYDMFPELEADAKLFAIESCSHKSADFTAIDLANFIDEKFYELTQTSKLDDALVRSVESCRLDLRRWGAKFQPNTQRPYFEGHERQDVITHRQEFISYFLQRKDLYYTITDGDQPVWKIPSHNPSILIFHDESTFKSGEMSAKRWTVEGHTPFFSKGRGRSYMISDFIVQHPSGPFFSLSDAEYGKAVKKFPSLSSDDDVLIYIRNSATAGINVGIEGYFDNGTILSQFERFFQLISFKQDFKGHDIVVVVDNARTHSAREYSINEFSKGIGTKCPADSIDYVDHTGKLVSISCSFTTGEYRGKTKGLLQLAKELKVPVRHSINLAELRALLAQHPAFQNVSKLEILGKKYNIKVIFCPKFHCELNAIEGLWCHMKQYVRKKSDQTFPTMLRLISESRDNFKERKIHMKLFRRFWRSIDAYSQGKSYAEVLSLFFGQACKSDVVSHRKITNSKLK</sequence>
<gene>
    <name evidence="1" type="ORF">TIS948_LOCUS13867</name>
    <name evidence="2" type="ORF">UJA718_LOCUS27437</name>
</gene>
<proteinExistence type="predicted"/>
<dbReference type="Proteomes" id="UP000663873">
    <property type="component" value="Unassembled WGS sequence"/>
</dbReference>
<dbReference type="PANTHER" id="PTHR35871:SF1">
    <property type="entry name" value="CXC1-LIKE CYSTEINE CLUSTER ASSOCIATED WITH KDZ TRANSPOSASES DOMAIN-CONTAINING PROTEIN"/>
    <property type="match status" value="1"/>
</dbReference>
<dbReference type="Gene3D" id="3.30.420.10">
    <property type="entry name" value="Ribonuclease H-like superfamily/Ribonuclease H"/>
    <property type="match status" value="1"/>
</dbReference>
<dbReference type="PANTHER" id="PTHR35871">
    <property type="entry name" value="EXPRESSED PROTEIN"/>
    <property type="match status" value="1"/>
</dbReference>
<dbReference type="EMBL" id="CAJNXB010002222">
    <property type="protein sequence ID" value="CAF3226109.1"/>
    <property type="molecule type" value="Genomic_DNA"/>
</dbReference>
<protein>
    <recommendedName>
        <fullName evidence="4">Tc1-like transposase DDE domain-containing protein</fullName>
    </recommendedName>
</protein>
<dbReference type="AlphaFoldDB" id="A0A820WKA3"/>